<evidence type="ECO:0000313" key="3">
    <source>
        <dbReference type="EMBL" id="KDR42402.1"/>
    </source>
</evidence>
<dbReference type="GO" id="GO:0030975">
    <property type="term" value="F:thiamine binding"/>
    <property type="evidence" value="ECO:0007669"/>
    <property type="project" value="TreeGrafter"/>
</dbReference>
<dbReference type="Proteomes" id="UP000027466">
    <property type="component" value="Unassembled WGS sequence"/>
</dbReference>
<evidence type="ECO:0000256" key="1">
    <source>
        <dbReference type="ARBA" id="ARBA00022729"/>
    </source>
</evidence>
<dbReference type="CDD" id="cd13589">
    <property type="entry name" value="PBP2_polyamine_RpCGA009"/>
    <property type="match status" value="1"/>
</dbReference>
<dbReference type="GO" id="GO:0030288">
    <property type="term" value="C:outer membrane-bounded periplasmic space"/>
    <property type="evidence" value="ECO:0007669"/>
    <property type="project" value="TreeGrafter"/>
</dbReference>
<feature type="chain" id="PRO_5007372306" evidence="2">
    <location>
        <begin position="24"/>
        <end position="347"/>
    </location>
</feature>
<gene>
    <name evidence="3" type="ORF">BG61_09950</name>
</gene>
<dbReference type="PANTHER" id="PTHR30006:SF2">
    <property type="entry name" value="ABC TRANSPORTER SUBSTRATE-BINDING PROTEIN"/>
    <property type="match status" value="1"/>
</dbReference>
<protein>
    <submittedName>
        <fullName evidence="3">Spermidine/putrescine ABC transporter substrate-binding protein</fullName>
    </submittedName>
</protein>
<evidence type="ECO:0000256" key="2">
    <source>
        <dbReference type="SAM" id="SignalP"/>
    </source>
</evidence>
<accession>A0A069PPM2</accession>
<evidence type="ECO:0000313" key="4">
    <source>
        <dbReference type="Proteomes" id="UP000027466"/>
    </source>
</evidence>
<organism evidence="3 4">
    <name type="scientific">Caballeronia glathei</name>
    <dbReference type="NCBI Taxonomy" id="60547"/>
    <lineage>
        <taxon>Bacteria</taxon>
        <taxon>Pseudomonadati</taxon>
        <taxon>Pseudomonadota</taxon>
        <taxon>Betaproteobacteria</taxon>
        <taxon>Burkholderiales</taxon>
        <taxon>Burkholderiaceae</taxon>
        <taxon>Caballeronia</taxon>
    </lineage>
</organism>
<dbReference type="GO" id="GO:0030976">
    <property type="term" value="F:thiamine pyrophosphate binding"/>
    <property type="evidence" value="ECO:0007669"/>
    <property type="project" value="TreeGrafter"/>
</dbReference>
<dbReference type="GO" id="GO:0015888">
    <property type="term" value="P:thiamine transport"/>
    <property type="evidence" value="ECO:0007669"/>
    <property type="project" value="TreeGrafter"/>
</dbReference>
<dbReference type="SUPFAM" id="SSF53850">
    <property type="entry name" value="Periplasmic binding protein-like II"/>
    <property type="match status" value="1"/>
</dbReference>
<dbReference type="STRING" id="60547.GCA_000751215_06467"/>
<feature type="signal peptide" evidence="2">
    <location>
        <begin position="1"/>
        <end position="23"/>
    </location>
</feature>
<sequence length="347" mass="37712">MKPFHLIPTAAAAFIALSSPAQADVKTLYLGMNGGPMEKAYTSQILPDFEKANGVKVVIVPGTSSDILAKLLANKAKPQIHVVLLDDGIMSRAISMGVCQKLDDGPELRQLYPFARTKGDMTAGVQLGMTGIAYNTRLFKEKGWAPPTSWADFTDPKYAGKVVFQSASSSTFGLHGFLMLNRLWGGSEKNVEPGFTKWQQSVGKNVVEYIPNSAKISEMVQTGEAGLFPLTPTAAGDLQEKGIPVAYVSPKEGPVLLLVDECVVANNPDPALAQKLAAFLLSASTQTRAAEAGRQIPTNKEAKMTEPMNKQLGNLDELAKKVNVVDWDVINVSRPQWDQRWNRQIER</sequence>
<dbReference type="PANTHER" id="PTHR30006">
    <property type="entry name" value="THIAMINE-BINDING PERIPLASMIC PROTEIN-RELATED"/>
    <property type="match status" value="1"/>
</dbReference>
<proteinExistence type="predicted"/>
<dbReference type="Pfam" id="PF13416">
    <property type="entry name" value="SBP_bac_8"/>
    <property type="match status" value="1"/>
</dbReference>
<dbReference type="InterPro" id="IPR006059">
    <property type="entry name" value="SBP"/>
</dbReference>
<reference evidence="3 4" key="1">
    <citation type="submission" date="2014-03" db="EMBL/GenBank/DDBJ databases">
        <title>Draft Genome Sequences of Four Burkholderia Strains.</title>
        <authorList>
            <person name="Liu X.Y."/>
            <person name="Li C.X."/>
            <person name="Xu J.H."/>
        </authorList>
    </citation>
    <scope>NUCLEOTIDE SEQUENCE [LARGE SCALE GENOMIC DNA]</scope>
    <source>
        <strain evidence="3 4">DSM 50014</strain>
    </source>
</reference>
<keyword evidence="1 2" id="KW-0732">Signal</keyword>
<dbReference type="RefSeq" id="WP_035939698.1">
    <property type="nucleotide sequence ID" value="NZ_CADFFX010000023.1"/>
</dbReference>
<name>A0A069PPM2_9BURK</name>
<keyword evidence="4" id="KW-1185">Reference proteome</keyword>
<dbReference type="Gene3D" id="3.40.190.10">
    <property type="entry name" value="Periplasmic binding protein-like II"/>
    <property type="match status" value="2"/>
</dbReference>
<dbReference type="AlphaFoldDB" id="A0A069PPM2"/>
<dbReference type="EMBL" id="JFHC01000017">
    <property type="protein sequence ID" value="KDR42402.1"/>
    <property type="molecule type" value="Genomic_DNA"/>
</dbReference>
<comment type="caution">
    <text evidence="3">The sequence shown here is derived from an EMBL/GenBank/DDBJ whole genome shotgun (WGS) entry which is preliminary data.</text>
</comment>